<comment type="caution">
    <text evidence="2">The sequence shown here is derived from an EMBL/GenBank/DDBJ whole genome shotgun (WGS) entry which is preliminary data.</text>
</comment>
<dbReference type="Gene3D" id="3.40.50.1820">
    <property type="entry name" value="alpha/beta hydrolase"/>
    <property type="match status" value="1"/>
</dbReference>
<feature type="domain" description="AB hydrolase-1" evidence="1">
    <location>
        <begin position="21"/>
        <end position="259"/>
    </location>
</feature>
<dbReference type="GO" id="GO:0016787">
    <property type="term" value="F:hydrolase activity"/>
    <property type="evidence" value="ECO:0007669"/>
    <property type="project" value="UniProtKB-KW"/>
</dbReference>
<keyword evidence="3" id="KW-1185">Reference proteome</keyword>
<dbReference type="PANTHER" id="PTHR43798:SF6">
    <property type="entry name" value="HYDROLASE, PUTATIVE (AFU_ORTHOLOGUE AFUA_4G13070)-RELATED"/>
    <property type="match status" value="1"/>
</dbReference>
<dbReference type="Pfam" id="PF12697">
    <property type="entry name" value="Abhydrolase_6"/>
    <property type="match status" value="1"/>
</dbReference>
<keyword evidence="2" id="KW-0378">Hydrolase</keyword>
<gene>
    <name evidence="2" type="ORF">H9Q16_11115</name>
</gene>
<dbReference type="InterPro" id="IPR000073">
    <property type="entry name" value="AB_hydrolase_1"/>
</dbReference>
<dbReference type="PANTHER" id="PTHR43798">
    <property type="entry name" value="MONOACYLGLYCEROL LIPASE"/>
    <property type="match status" value="1"/>
</dbReference>
<dbReference type="AlphaFoldDB" id="A0A927D3R3"/>
<name>A0A927D3R3_9RHOB</name>
<dbReference type="SUPFAM" id="SSF53474">
    <property type="entry name" value="alpha/beta-Hydrolases"/>
    <property type="match status" value="1"/>
</dbReference>
<proteinExistence type="predicted"/>
<evidence type="ECO:0000313" key="2">
    <source>
        <dbReference type="EMBL" id="MBD3664475.1"/>
    </source>
</evidence>
<evidence type="ECO:0000313" key="3">
    <source>
        <dbReference type="Proteomes" id="UP000635142"/>
    </source>
</evidence>
<dbReference type="InterPro" id="IPR029058">
    <property type="entry name" value="AB_hydrolase_fold"/>
</dbReference>
<dbReference type="EMBL" id="JACTAG010000002">
    <property type="protein sequence ID" value="MBD3664475.1"/>
    <property type="molecule type" value="Genomic_DNA"/>
</dbReference>
<organism evidence="2 3">
    <name type="scientific">Sulfitobacter aestuariivivens</name>
    <dbReference type="NCBI Taxonomy" id="2766981"/>
    <lineage>
        <taxon>Bacteria</taxon>
        <taxon>Pseudomonadati</taxon>
        <taxon>Pseudomonadota</taxon>
        <taxon>Alphaproteobacteria</taxon>
        <taxon>Rhodobacterales</taxon>
        <taxon>Roseobacteraceae</taxon>
        <taxon>Sulfitobacter</taxon>
    </lineage>
</organism>
<dbReference type="InterPro" id="IPR050266">
    <property type="entry name" value="AB_hydrolase_sf"/>
</dbReference>
<protein>
    <submittedName>
        <fullName evidence="2">Alpha/beta hydrolase</fullName>
    </submittedName>
</protein>
<sequence length="277" mass="30707">MEVALPAGRMFAAERGEGKPILILHGGGLDHRHMMDALEPVFADRAGWKRVYLDLPGHGRSTVDETVATQDEVFELIRAFAKTVFRDERFAVVGESRGSYHAMAFAHVRPADLRGMMLVVADGMPGATVDWRPEHSTLVCAPEGLAEGVSAEARARFSRLVVQRPEILSKIEKTKVPAAHLVDASLAARIRKNFGFSFDLTAPPAPFEKPALILNGRQDAMAGYKDMMDGIERYPRATFAVLDRAGHSLSWEQPALFRALTQDWLDRMDDDEKPEGR</sequence>
<dbReference type="Proteomes" id="UP000635142">
    <property type="component" value="Unassembled WGS sequence"/>
</dbReference>
<evidence type="ECO:0000259" key="1">
    <source>
        <dbReference type="Pfam" id="PF12697"/>
    </source>
</evidence>
<accession>A0A927D3R3</accession>
<dbReference type="RefSeq" id="WP_191075500.1">
    <property type="nucleotide sequence ID" value="NZ_JACTAG010000002.1"/>
</dbReference>
<reference evidence="2" key="1">
    <citation type="submission" date="2020-08" db="EMBL/GenBank/DDBJ databases">
        <title>Sulfitobacter aestuariivivens sp. nov., isolated from a tidal flat.</title>
        <authorList>
            <person name="Park S."/>
            <person name="Yoon J.-H."/>
        </authorList>
    </citation>
    <scope>NUCLEOTIDE SEQUENCE</scope>
    <source>
        <strain evidence="2">TSTF-M16</strain>
    </source>
</reference>